<evidence type="ECO:0000256" key="1">
    <source>
        <dbReference type="SAM" id="Phobius"/>
    </source>
</evidence>
<feature type="transmembrane region" description="Helical" evidence="1">
    <location>
        <begin position="6"/>
        <end position="29"/>
    </location>
</feature>
<evidence type="ECO:0008006" key="4">
    <source>
        <dbReference type="Google" id="ProtNLM"/>
    </source>
</evidence>
<keyword evidence="1" id="KW-1133">Transmembrane helix</keyword>
<dbReference type="Proteomes" id="UP000216052">
    <property type="component" value="Chromosome"/>
</dbReference>
<proteinExistence type="predicted"/>
<keyword evidence="1" id="KW-0472">Membrane</keyword>
<dbReference type="RefSeq" id="WP_169716672.1">
    <property type="nucleotide sequence ID" value="NZ_CP155571.1"/>
</dbReference>
<dbReference type="EMBL" id="CP155571">
    <property type="protein sequence ID" value="XFO73644.1"/>
    <property type="molecule type" value="Genomic_DNA"/>
</dbReference>
<dbReference type="PROSITE" id="PS51257">
    <property type="entry name" value="PROKAR_LIPOPROTEIN"/>
    <property type="match status" value="1"/>
</dbReference>
<gene>
    <name evidence="2" type="ORF">SPACI_037510</name>
</gene>
<sequence length="51" mass="5796">MEKISYHNVWAVAIGACILLSGCLIAYFAQKYLFAGYRGQVYLPLVKQQKQ</sequence>
<evidence type="ECO:0000313" key="3">
    <source>
        <dbReference type="Proteomes" id="UP000216052"/>
    </source>
</evidence>
<protein>
    <recommendedName>
        <fullName evidence="4">Lipoprotein</fullName>
    </recommendedName>
</protein>
<name>A0ABZ3J5I2_SPOA4</name>
<evidence type="ECO:0000313" key="2">
    <source>
        <dbReference type="EMBL" id="XFO73644.1"/>
    </source>
</evidence>
<keyword evidence="1" id="KW-0812">Transmembrane</keyword>
<organism evidence="2 3">
    <name type="scientific">Sporomusa acidovorans (strain ATCC 49682 / DSM 3132 / Mol)</name>
    <dbReference type="NCBI Taxonomy" id="1123286"/>
    <lineage>
        <taxon>Bacteria</taxon>
        <taxon>Bacillati</taxon>
        <taxon>Bacillota</taxon>
        <taxon>Negativicutes</taxon>
        <taxon>Selenomonadales</taxon>
        <taxon>Sporomusaceae</taxon>
        <taxon>Sporomusa</taxon>
    </lineage>
</organism>
<reference evidence="2" key="1">
    <citation type="submission" date="2024-05" db="EMBL/GenBank/DDBJ databases">
        <title>Isolation and characterization of Sporomusa carbonis sp. nov., a carboxydotrophic hydrogenogen in the genus of Sporomusa isolated from a charcoal burning pile.</title>
        <authorList>
            <person name="Boeer T."/>
            <person name="Rosenbaum F."/>
            <person name="Eysell L."/>
            <person name="Mueller V."/>
            <person name="Daniel R."/>
            <person name="Poehlein A."/>
        </authorList>
    </citation>
    <scope>NUCLEOTIDE SEQUENCE [LARGE SCALE GENOMIC DNA]</scope>
    <source>
        <strain evidence="2">DSM 3132</strain>
    </source>
</reference>
<accession>A0ABZ3J5I2</accession>
<keyword evidence="3" id="KW-1185">Reference proteome</keyword>